<feature type="domain" description="DDE-1" evidence="1">
    <location>
        <begin position="76"/>
        <end position="132"/>
    </location>
</feature>
<dbReference type="InterPro" id="IPR004875">
    <property type="entry name" value="DDE_SF_endonuclease_dom"/>
</dbReference>
<evidence type="ECO:0000313" key="3">
    <source>
        <dbReference type="Proteomes" id="UP000054279"/>
    </source>
</evidence>
<dbReference type="Pfam" id="PF03184">
    <property type="entry name" value="DDE_1"/>
    <property type="match status" value="1"/>
</dbReference>
<keyword evidence="3" id="KW-1185">Reference proteome</keyword>
<accession>A0A0C9TDF9</accession>
<dbReference type="GO" id="GO:0005634">
    <property type="term" value="C:nucleus"/>
    <property type="evidence" value="ECO:0007669"/>
    <property type="project" value="TreeGrafter"/>
</dbReference>
<dbReference type="Proteomes" id="UP000054279">
    <property type="component" value="Unassembled WGS sequence"/>
</dbReference>
<dbReference type="InterPro" id="IPR050863">
    <property type="entry name" value="CenT-Element_Derived"/>
</dbReference>
<dbReference type="PANTHER" id="PTHR19303:SF73">
    <property type="entry name" value="PROTEIN PDC2"/>
    <property type="match status" value="1"/>
</dbReference>
<organism evidence="2 3">
    <name type="scientific">Sphaerobolus stellatus (strain SS14)</name>
    <dbReference type="NCBI Taxonomy" id="990650"/>
    <lineage>
        <taxon>Eukaryota</taxon>
        <taxon>Fungi</taxon>
        <taxon>Dikarya</taxon>
        <taxon>Basidiomycota</taxon>
        <taxon>Agaricomycotina</taxon>
        <taxon>Agaricomycetes</taxon>
        <taxon>Phallomycetidae</taxon>
        <taxon>Geastrales</taxon>
        <taxon>Sphaerobolaceae</taxon>
        <taxon>Sphaerobolus</taxon>
    </lineage>
</organism>
<reference evidence="2 3" key="1">
    <citation type="submission" date="2014-06" db="EMBL/GenBank/DDBJ databases">
        <title>Evolutionary Origins and Diversification of the Mycorrhizal Mutualists.</title>
        <authorList>
            <consortium name="DOE Joint Genome Institute"/>
            <consortium name="Mycorrhizal Genomics Consortium"/>
            <person name="Kohler A."/>
            <person name="Kuo A."/>
            <person name="Nagy L.G."/>
            <person name="Floudas D."/>
            <person name="Copeland A."/>
            <person name="Barry K.W."/>
            <person name="Cichocki N."/>
            <person name="Veneault-Fourrey C."/>
            <person name="LaButti K."/>
            <person name="Lindquist E.A."/>
            <person name="Lipzen A."/>
            <person name="Lundell T."/>
            <person name="Morin E."/>
            <person name="Murat C."/>
            <person name="Riley R."/>
            <person name="Ohm R."/>
            <person name="Sun H."/>
            <person name="Tunlid A."/>
            <person name="Henrissat B."/>
            <person name="Grigoriev I.V."/>
            <person name="Hibbett D.S."/>
            <person name="Martin F."/>
        </authorList>
    </citation>
    <scope>NUCLEOTIDE SEQUENCE [LARGE SCALE GENOMIC DNA]</scope>
    <source>
        <strain evidence="2 3">SS14</strain>
    </source>
</reference>
<sequence length="132" mass="15085">FCKAYNLKEHRRHGEAGSVDLVAAVEVERKCVAEILSQFDLKDMFNFDETSLFAFAPPDHGLSTKQMSRKKSDKFHITLGLACNANRSEKLPPIFIGKSAKPWCFKGKTPQSLGFDYYNNKKAWMTMDIFEQ</sequence>
<evidence type="ECO:0000313" key="2">
    <source>
        <dbReference type="EMBL" id="KIJ27263.1"/>
    </source>
</evidence>
<dbReference type="PANTHER" id="PTHR19303">
    <property type="entry name" value="TRANSPOSON"/>
    <property type="match status" value="1"/>
</dbReference>
<evidence type="ECO:0000259" key="1">
    <source>
        <dbReference type="Pfam" id="PF03184"/>
    </source>
</evidence>
<dbReference type="AlphaFoldDB" id="A0A0C9TDF9"/>
<gene>
    <name evidence="2" type="ORF">M422DRAFT_191236</name>
</gene>
<dbReference type="GO" id="GO:0003677">
    <property type="term" value="F:DNA binding"/>
    <property type="evidence" value="ECO:0007669"/>
    <property type="project" value="TreeGrafter"/>
</dbReference>
<dbReference type="EMBL" id="KN837341">
    <property type="protein sequence ID" value="KIJ27263.1"/>
    <property type="molecule type" value="Genomic_DNA"/>
</dbReference>
<protein>
    <recommendedName>
        <fullName evidence="1">DDE-1 domain-containing protein</fullName>
    </recommendedName>
</protein>
<name>A0A0C9TDF9_SPHS4</name>
<feature type="non-terminal residue" evidence="2">
    <location>
        <position position="1"/>
    </location>
</feature>
<dbReference type="OrthoDB" id="2618249at2759"/>
<dbReference type="HOGENOM" id="CLU_018294_5_2_1"/>
<proteinExistence type="predicted"/>